<dbReference type="Proteomes" id="UP000000270">
    <property type="component" value="Chromosome"/>
</dbReference>
<protein>
    <submittedName>
        <fullName evidence="4">Precorrin-6x reductase</fullName>
    </submittedName>
</protein>
<reference evidence="4 5" key="4">
    <citation type="journal article" date="2009" name="Appl. Environ. Microbiol.">
        <title>Comparative genome-wide transcriptional profiling of Azorhizobium caulinodans ORS571 grown under free-living and symbiotic conditions.</title>
        <authorList>
            <person name="Tsukada S."/>
            <person name="Aono T."/>
            <person name="Akiba N."/>
            <person name="Lee KB."/>
            <person name="Liu CT."/>
            <person name="Toyazaki H."/>
            <person name="Oyaizu H."/>
        </authorList>
    </citation>
    <scope>NUCLEOTIDE SEQUENCE [LARGE SCALE GENOMIC DNA]</scope>
    <source>
        <strain evidence="5">ATCC 43989 / DSM 5975 / JCM 20966 / LMG 6465 / NBRC 14845 / NCIMB 13405 / ORS 571</strain>
    </source>
</reference>
<gene>
    <name evidence="4" type="primary">cobK</name>
    <name evidence="4" type="ordered locus">AZC_3941</name>
</gene>
<dbReference type="PANTHER" id="PTHR36925:SF1">
    <property type="entry name" value="COBALT-PRECORRIN-6A REDUCTASE"/>
    <property type="match status" value="1"/>
</dbReference>
<name>A8IKR3_AZOC5</name>
<reference evidence="4 5" key="1">
    <citation type="journal article" date="2007" name="Appl. Environ. Microbiol.">
        <title>Rhizobial factors required for stem nodule maturation and maintenance in Sesbania rostrata-Azorhizobium caulinodans ORS571 symbiosis.</title>
        <authorList>
            <person name="Suzuki S."/>
            <person name="Aono T."/>
            <person name="Lee KB."/>
            <person name="Suzuki T."/>
            <person name="Liu CT."/>
            <person name="Miwa H."/>
            <person name="Wakao S."/>
            <person name="Iki T."/>
            <person name="Oyaizu H."/>
        </authorList>
    </citation>
    <scope>NUCLEOTIDE SEQUENCE [LARGE SCALE GENOMIC DNA]</scope>
    <source>
        <strain evidence="5">ATCC 43989 / DSM 5975 / JCM 20966 / LMG 6465 / NBRC 14845 / NCIMB 13405 / ORS 571</strain>
    </source>
</reference>
<reference evidence="4 5" key="3">
    <citation type="journal article" date="2008" name="BMC Genomics">
        <title>The genome of the versatile nitrogen fixer Azorhizobium caulinodans ORS571.</title>
        <authorList>
            <person name="Lee KB."/>
            <person name="Backer P.D."/>
            <person name="Aono T."/>
            <person name="Liu CT."/>
            <person name="Suzuki S."/>
            <person name="Suzuki T."/>
            <person name="Kaneko T."/>
            <person name="Yamada M."/>
            <person name="Tabata S."/>
            <person name="Kupfer D.M."/>
            <person name="Najar F.Z."/>
            <person name="Wiley G.B."/>
            <person name="Roe B."/>
            <person name="Binnewies T.T."/>
            <person name="Ussery D.W."/>
            <person name="D'Haeze W."/>
            <person name="Herder J.D."/>
            <person name="Gevers D."/>
            <person name="Vereecke D."/>
            <person name="Holsters M."/>
            <person name="Oyaizu H."/>
        </authorList>
    </citation>
    <scope>NUCLEOTIDE SEQUENCE [LARGE SCALE GENOMIC DNA]</scope>
    <source>
        <strain evidence="5">ATCC 43989 / DSM 5975 / JCM 20966 / LMG 6465 / NBRC 14845 / NCIMB 13405 / ORS 571</strain>
    </source>
</reference>
<evidence type="ECO:0000256" key="2">
    <source>
        <dbReference type="ARBA" id="ARBA00022573"/>
    </source>
</evidence>
<dbReference type="RefSeq" id="WP_012172461.1">
    <property type="nucleotide sequence ID" value="NC_009937.1"/>
</dbReference>
<reference evidence="5" key="2">
    <citation type="submission" date="2007-04" db="EMBL/GenBank/DDBJ databases">
        <title>Complete genome sequence of the nitrogen-fixing bacterium Azorhizobium caulinodans ORS571.</title>
        <authorList>
            <person name="Lee K.B."/>
            <person name="Backer P.D."/>
            <person name="Aono T."/>
            <person name="Liu C.T."/>
            <person name="Suzuki S."/>
            <person name="Suzuki T."/>
            <person name="Kaneko T."/>
            <person name="Yamada M."/>
            <person name="Tabata S."/>
            <person name="Kupfer D.M."/>
            <person name="Najar F.Z."/>
            <person name="Wiley G.B."/>
            <person name="Roe B."/>
            <person name="Binnewies T."/>
            <person name="Ussery D."/>
            <person name="Vereecke D."/>
            <person name="Gevers D."/>
            <person name="Holsters M."/>
            <person name="Oyaizu H."/>
        </authorList>
    </citation>
    <scope>NUCLEOTIDE SEQUENCE [LARGE SCALE GENOMIC DNA]</scope>
    <source>
        <strain evidence="5">ATCC 43989 / DSM 5975 / JCM 20966 / LMG 6465 / NBRC 14845 / NCIMB 13405 / ORS 571</strain>
    </source>
</reference>
<keyword evidence="2" id="KW-0169">Cobalamin biosynthesis</keyword>
<accession>A8IKR3</accession>
<reference evidence="4 5" key="5">
    <citation type="journal article" date="2010" name="Appl. Environ. Microbiol.">
        <title>phrR-like gene praR of Azorhizobium caulinodans ORS571 is essential for symbiosis with Sesbania rostrata and is involved in expression of reb genes.</title>
        <authorList>
            <person name="Akiba N."/>
            <person name="Aono T."/>
            <person name="Toyazaki H."/>
            <person name="Sato S."/>
            <person name="Oyaizu H."/>
        </authorList>
    </citation>
    <scope>NUCLEOTIDE SEQUENCE [LARGE SCALE GENOMIC DNA]</scope>
    <source>
        <strain evidence="5">ATCC 43989 / DSM 5975 / JCM 20966 / LMG 6465 / NBRC 14845 / NCIMB 13405 / ORS 571</strain>
    </source>
</reference>
<dbReference type="GO" id="GO:0009236">
    <property type="term" value="P:cobalamin biosynthetic process"/>
    <property type="evidence" value="ECO:0007669"/>
    <property type="project" value="UniProtKB-UniPathway"/>
</dbReference>
<evidence type="ECO:0000256" key="1">
    <source>
        <dbReference type="ARBA" id="ARBA00004953"/>
    </source>
</evidence>
<dbReference type="PROSITE" id="PS51014">
    <property type="entry name" value="COBK_CBIJ"/>
    <property type="match status" value="1"/>
</dbReference>
<reference evidence="4 5" key="6">
    <citation type="journal article" date="2011" name="Appl. Environ. Microbiol.">
        <title>Involvement of the azorhizobial chromosome partition gene (parA) in the onset of bacteroid differentiation during Sesbania rostrata stem nodule development.</title>
        <authorList>
            <person name="Liu CT."/>
            <person name="Lee KB."/>
            <person name="Wang YS."/>
            <person name="Peng MH."/>
            <person name="Lee KT."/>
            <person name="Suzuki S."/>
            <person name="Suzuki T."/>
            <person name="Oyaizu H."/>
        </authorList>
    </citation>
    <scope>NUCLEOTIDE SEQUENCE [LARGE SCALE GENOMIC DNA]</scope>
    <source>
        <strain evidence="5">ATCC 43989 / DSM 5975 / JCM 20966 / LMG 6465 / NBRC 14845 / NCIMB 13405 / ORS 571</strain>
    </source>
</reference>
<dbReference type="PANTHER" id="PTHR36925">
    <property type="entry name" value="COBALT-PRECORRIN-6A REDUCTASE"/>
    <property type="match status" value="1"/>
</dbReference>
<dbReference type="KEGG" id="azc:AZC_3941"/>
<proteinExistence type="predicted"/>
<dbReference type="EMBL" id="AP009384">
    <property type="protein sequence ID" value="BAF89939.1"/>
    <property type="molecule type" value="Genomic_DNA"/>
</dbReference>
<comment type="pathway">
    <text evidence="1">Cofactor biosynthesis; adenosylcobalamin biosynthesis.</text>
</comment>
<dbReference type="eggNOG" id="COG2099">
    <property type="taxonomic scope" value="Bacteria"/>
</dbReference>
<sequence>MPRHILILGGTGEARRLAARLAGEENLHAIVSLAGRTENPAQMPVPVRVGGFGGIAGLRDYLAAEAISAVVDATHPYAAQMSRHAAAACAALGVPLLALRRQPWKPVDGDRWREVEGVAGALAALGETPRRVFLALGRNEVRAFEAAPRHSYLVRSVDAVEPPLAVPNANYVVARGPFTAEGDLDLLRDHGIEIIVAKNSGGPATYGKMEAARALGLEVILLRRPDVPDVPAVETVEEVAHWLERTNAPDTQSRTRAHRSAL</sequence>
<evidence type="ECO:0000313" key="4">
    <source>
        <dbReference type="EMBL" id="BAF89939.1"/>
    </source>
</evidence>
<dbReference type="NCBIfam" id="TIGR00715">
    <property type="entry name" value="precor6x_red"/>
    <property type="match status" value="1"/>
</dbReference>
<keyword evidence="3" id="KW-0560">Oxidoreductase</keyword>
<dbReference type="Pfam" id="PF02571">
    <property type="entry name" value="CbiJ"/>
    <property type="match status" value="1"/>
</dbReference>
<dbReference type="UniPathway" id="UPA00148"/>
<dbReference type="STRING" id="438753.AZC_3941"/>
<dbReference type="HOGENOM" id="CLU_068627_1_0_5"/>
<dbReference type="InterPro" id="IPR003723">
    <property type="entry name" value="Precorrin-6x_reduct"/>
</dbReference>
<keyword evidence="5" id="KW-1185">Reference proteome</keyword>
<dbReference type="NCBIfam" id="NF005968">
    <property type="entry name" value="PRK08057.1-2"/>
    <property type="match status" value="1"/>
</dbReference>
<organism evidence="4 5">
    <name type="scientific">Azorhizobium caulinodans (strain ATCC 43989 / DSM 5975 / JCM 20966 / LMG 6465 / NBRC 14845 / NCIMB 13405 / ORS 571)</name>
    <dbReference type="NCBI Taxonomy" id="438753"/>
    <lineage>
        <taxon>Bacteria</taxon>
        <taxon>Pseudomonadati</taxon>
        <taxon>Pseudomonadota</taxon>
        <taxon>Alphaproteobacteria</taxon>
        <taxon>Hyphomicrobiales</taxon>
        <taxon>Xanthobacteraceae</taxon>
        <taxon>Azorhizobium</taxon>
    </lineage>
</organism>
<dbReference type="AlphaFoldDB" id="A8IKR3"/>
<dbReference type="GO" id="GO:0016994">
    <property type="term" value="F:precorrin-6A reductase activity"/>
    <property type="evidence" value="ECO:0007669"/>
    <property type="project" value="InterPro"/>
</dbReference>
<evidence type="ECO:0000313" key="5">
    <source>
        <dbReference type="Proteomes" id="UP000000270"/>
    </source>
</evidence>
<evidence type="ECO:0000256" key="3">
    <source>
        <dbReference type="ARBA" id="ARBA00023002"/>
    </source>
</evidence>